<dbReference type="NCBIfam" id="TIGR00234">
    <property type="entry name" value="tyrS"/>
    <property type="match status" value="1"/>
</dbReference>
<dbReference type="SUPFAM" id="SSF55174">
    <property type="entry name" value="Alpha-L RNA-binding motif"/>
    <property type="match status" value="1"/>
</dbReference>
<keyword evidence="2 10" id="KW-0436">Ligase</keyword>
<evidence type="ECO:0000256" key="8">
    <source>
        <dbReference type="NCBIfam" id="TIGR00234"/>
    </source>
</evidence>
<dbReference type="GO" id="GO:0004831">
    <property type="term" value="F:tyrosine-tRNA ligase activity"/>
    <property type="evidence" value="ECO:0007669"/>
    <property type="project" value="UniProtKB-UniRule"/>
</dbReference>
<dbReference type="InterPro" id="IPR024088">
    <property type="entry name" value="Tyr-tRNA-ligase_bac-type"/>
</dbReference>
<name>A0A0G0M6A9_9BACT</name>
<keyword evidence="9" id="KW-0694">RNA-binding</keyword>
<evidence type="ECO:0000256" key="2">
    <source>
        <dbReference type="ARBA" id="ARBA00022598"/>
    </source>
</evidence>
<reference evidence="11 12" key="1">
    <citation type="journal article" date="2015" name="Nature">
        <title>rRNA introns, odd ribosomes, and small enigmatic genomes across a large radiation of phyla.</title>
        <authorList>
            <person name="Brown C.T."/>
            <person name="Hug L.A."/>
            <person name="Thomas B.C."/>
            <person name="Sharon I."/>
            <person name="Castelle C.J."/>
            <person name="Singh A."/>
            <person name="Wilkins M.J."/>
            <person name="Williams K.H."/>
            <person name="Banfield J.F."/>
        </authorList>
    </citation>
    <scope>NUCLEOTIDE SEQUENCE [LARGE SCALE GENOMIC DNA]</scope>
</reference>
<dbReference type="InterPro" id="IPR002307">
    <property type="entry name" value="Tyr-tRNA-ligase"/>
</dbReference>
<comment type="catalytic activity">
    <reaction evidence="7">
        <text>tRNA(Tyr) + L-tyrosine + ATP = L-tyrosyl-tRNA(Tyr) + AMP + diphosphate + H(+)</text>
        <dbReference type="Rhea" id="RHEA:10220"/>
        <dbReference type="Rhea" id="RHEA-COMP:9706"/>
        <dbReference type="Rhea" id="RHEA-COMP:9707"/>
        <dbReference type="ChEBI" id="CHEBI:15378"/>
        <dbReference type="ChEBI" id="CHEBI:30616"/>
        <dbReference type="ChEBI" id="CHEBI:33019"/>
        <dbReference type="ChEBI" id="CHEBI:58315"/>
        <dbReference type="ChEBI" id="CHEBI:78442"/>
        <dbReference type="ChEBI" id="CHEBI:78536"/>
        <dbReference type="ChEBI" id="CHEBI:456215"/>
        <dbReference type="EC" id="6.1.1.1"/>
    </reaction>
</comment>
<comment type="similarity">
    <text evidence="10">Belongs to the class-I aminoacyl-tRNA synthetase family.</text>
</comment>
<dbReference type="GO" id="GO:0006437">
    <property type="term" value="P:tyrosyl-tRNA aminoacylation"/>
    <property type="evidence" value="ECO:0007669"/>
    <property type="project" value="UniProtKB-UniRule"/>
</dbReference>
<dbReference type="PATRIC" id="fig|1618549.4.peg.39"/>
<dbReference type="Gene3D" id="1.10.240.10">
    <property type="entry name" value="Tyrosyl-Transfer RNA Synthetase"/>
    <property type="match status" value="1"/>
</dbReference>
<organism evidence="11 12">
    <name type="scientific">Candidatus Woesebacteria bacterium GW2011_GWA1_39_12</name>
    <dbReference type="NCBI Taxonomy" id="1618549"/>
    <lineage>
        <taxon>Bacteria</taxon>
        <taxon>Candidatus Woeseibacteriota</taxon>
    </lineage>
</organism>
<evidence type="ECO:0000256" key="10">
    <source>
        <dbReference type="RuleBase" id="RU363036"/>
    </source>
</evidence>
<comment type="caution">
    <text evidence="11">The sequence shown here is derived from an EMBL/GenBank/DDBJ whole genome shotgun (WGS) entry which is preliminary data.</text>
</comment>
<dbReference type="PRINTS" id="PR01040">
    <property type="entry name" value="TRNASYNTHTYR"/>
</dbReference>
<evidence type="ECO:0000256" key="7">
    <source>
        <dbReference type="ARBA" id="ARBA00048248"/>
    </source>
</evidence>
<dbReference type="CDD" id="cd00165">
    <property type="entry name" value="S4"/>
    <property type="match status" value="1"/>
</dbReference>
<dbReference type="AlphaFoldDB" id="A0A0G0M6A9"/>
<evidence type="ECO:0000313" key="11">
    <source>
        <dbReference type="EMBL" id="KKQ98757.1"/>
    </source>
</evidence>
<dbReference type="InterPro" id="IPR002305">
    <property type="entry name" value="aa-tRNA-synth_Ic"/>
</dbReference>
<evidence type="ECO:0000256" key="9">
    <source>
        <dbReference type="PROSITE-ProRule" id="PRU00182"/>
    </source>
</evidence>
<dbReference type="GO" id="GO:0003723">
    <property type="term" value="F:RNA binding"/>
    <property type="evidence" value="ECO:0007669"/>
    <property type="project" value="UniProtKB-KW"/>
</dbReference>
<dbReference type="SUPFAM" id="SSF52374">
    <property type="entry name" value="Nucleotidylyl transferase"/>
    <property type="match status" value="1"/>
</dbReference>
<dbReference type="InterPro" id="IPR036986">
    <property type="entry name" value="S4_RNA-bd_sf"/>
</dbReference>
<evidence type="ECO:0000256" key="1">
    <source>
        <dbReference type="ARBA" id="ARBA00013160"/>
    </source>
</evidence>
<dbReference type="GO" id="GO:0005524">
    <property type="term" value="F:ATP binding"/>
    <property type="evidence" value="ECO:0007669"/>
    <property type="project" value="UniProtKB-KW"/>
</dbReference>
<keyword evidence="5 10" id="KW-0648">Protein biosynthesis</keyword>
<dbReference type="PANTHER" id="PTHR11766:SF1">
    <property type="entry name" value="TYROSINE--TRNA LIGASE"/>
    <property type="match status" value="1"/>
</dbReference>
<keyword evidence="6 10" id="KW-0030">Aminoacyl-tRNA synthetase</keyword>
<gene>
    <name evidence="11" type="ORF">UT23_C0001G0038</name>
</gene>
<dbReference type="Pfam" id="PF00579">
    <property type="entry name" value="tRNA-synt_1b"/>
    <property type="match status" value="1"/>
</dbReference>
<dbReference type="Gene3D" id="3.40.50.620">
    <property type="entry name" value="HUPs"/>
    <property type="match status" value="1"/>
</dbReference>
<dbReference type="Proteomes" id="UP000034325">
    <property type="component" value="Unassembled WGS sequence"/>
</dbReference>
<protein>
    <recommendedName>
        <fullName evidence="1 8">Tyrosine--tRNA ligase</fullName>
        <ecNumber evidence="1 8">6.1.1.1</ecNumber>
    </recommendedName>
</protein>
<keyword evidence="4 10" id="KW-0067">ATP-binding</keyword>
<dbReference type="PANTHER" id="PTHR11766">
    <property type="entry name" value="TYROSYL-TRNA SYNTHETASE"/>
    <property type="match status" value="1"/>
</dbReference>
<dbReference type="PROSITE" id="PS50889">
    <property type="entry name" value="S4"/>
    <property type="match status" value="1"/>
</dbReference>
<dbReference type="GO" id="GO:0005829">
    <property type="term" value="C:cytosol"/>
    <property type="evidence" value="ECO:0007669"/>
    <property type="project" value="TreeGrafter"/>
</dbReference>
<evidence type="ECO:0000256" key="3">
    <source>
        <dbReference type="ARBA" id="ARBA00022741"/>
    </source>
</evidence>
<dbReference type="InterPro" id="IPR014729">
    <property type="entry name" value="Rossmann-like_a/b/a_fold"/>
</dbReference>
<dbReference type="EC" id="6.1.1.1" evidence="1 8"/>
<accession>A0A0G0M6A9</accession>
<evidence type="ECO:0000256" key="6">
    <source>
        <dbReference type="ARBA" id="ARBA00023146"/>
    </source>
</evidence>
<sequence length="383" mass="43403">MNNIDEFLTRGVANIVPNKDGLEKMLRSEKKLNVYAGFDVTAPKLTLGHTVPFRKLQALAELGHNVTFLIGDFTTLIGDTSDKETERKPIAPKQIKKDLETYQKQASKILDFSKIETKFNSKWLNKLTPQEIIQLCQHFSLGDFIGRELIKKRLESGKRVGLHEVLYPAIQGYDHYYLDTDLQIGATEQTFNMNAGRTLQKDLRGKESYFMTLMILEGTDGRKMSKSWGNAIWIEDKPEEMYAKIMSLGDHLIEQYFILVTSVPMEEVKEKVAKSKKEPLAIKKELAFQIVKEMHSEKDAQRAQEAFEKTFQEQKPEFKTEVSAKENLAQTISQVVGSVSEAKRLISQGAVDISGATVYDPTLKVNSGDEIKVGTQTFVKVKK</sequence>
<keyword evidence="3 10" id="KW-0547">Nucleotide-binding</keyword>
<dbReference type="Gene3D" id="3.10.290.10">
    <property type="entry name" value="RNA-binding S4 domain"/>
    <property type="match status" value="1"/>
</dbReference>
<proteinExistence type="inferred from homology"/>
<evidence type="ECO:0000313" key="12">
    <source>
        <dbReference type="Proteomes" id="UP000034325"/>
    </source>
</evidence>
<dbReference type="EMBL" id="LBWA01000001">
    <property type="protein sequence ID" value="KKQ98757.1"/>
    <property type="molecule type" value="Genomic_DNA"/>
</dbReference>
<evidence type="ECO:0000256" key="5">
    <source>
        <dbReference type="ARBA" id="ARBA00022917"/>
    </source>
</evidence>
<evidence type="ECO:0000256" key="4">
    <source>
        <dbReference type="ARBA" id="ARBA00022840"/>
    </source>
</evidence>